<accession>G0NN75</accession>
<proteinExistence type="predicted"/>
<gene>
    <name evidence="4" type="ORF">CAEBREN_03141</name>
</gene>
<evidence type="ECO:0000256" key="3">
    <source>
        <dbReference type="SAM" id="MobiDB-lite"/>
    </source>
</evidence>
<dbReference type="STRING" id="135651.G0NN75"/>
<dbReference type="InterPro" id="IPR045081">
    <property type="entry name" value="AN32"/>
</dbReference>
<dbReference type="PANTHER" id="PTHR11375">
    <property type="entry name" value="ACIDIC LEUCINE-RICH NUCLEAR PHOSPHOPROTEIN 32"/>
    <property type="match status" value="1"/>
</dbReference>
<dbReference type="InParanoid" id="G0NN75"/>
<protein>
    <submittedName>
        <fullName evidence="4">Uncharacterized protein</fullName>
    </submittedName>
</protein>
<dbReference type="AlphaFoldDB" id="G0NN75"/>
<feature type="compositionally biased region" description="Acidic residues" evidence="3">
    <location>
        <begin position="637"/>
        <end position="673"/>
    </location>
</feature>
<evidence type="ECO:0000313" key="4">
    <source>
        <dbReference type="EMBL" id="EGT34329.1"/>
    </source>
</evidence>
<dbReference type="GO" id="GO:0005634">
    <property type="term" value="C:nucleus"/>
    <property type="evidence" value="ECO:0007669"/>
    <property type="project" value="TreeGrafter"/>
</dbReference>
<dbReference type="PANTHER" id="PTHR11375:SF0">
    <property type="entry name" value="ACIDIC LEUCINE-RICH NUCLEAR PHOSPHOPROTEIN 32 FAMILY MEMBER A"/>
    <property type="match status" value="1"/>
</dbReference>
<keyword evidence="5" id="KW-1185">Reference proteome</keyword>
<feature type="compositionally biased region" description="Acidic residues" evidence="3">
    <location>
        <begin position="701"/>
        <end position="723"/>
    </location>
</feature>
<feature type="region of interest" description="Disordered" evidence="3">
    <location>
        <begin position="637"/>
        <end position="798"/>
    </location>
</feature>
<organism evidence="5">
    <name type="scientific">Caenorhabditis brenneri</name>
    <name type="common">Nematode worm</name>
    <dbReference type="NCBI Taxonomy" id="135651"/>
    <lineage>
        <taxon>Eukaryota</taxon>
        <taxon>Metazoa</taxon>
        <taxon>Ecdysozoa</taxon>
        <taxon>Nematoda</taxon>
        <taxon>Chromadorea</taxon>
        <taxon>Rhabditida</taxon>
        <taxon>Rhabditina</taxon>
        <taxon>Rhabditomorpha</taxon>
        <taxon>Rhabditoidea</taxon>
        <taxon>Rhabditidae</taxon>
        <taxon>Peloderinae</taxon>
        <taxon>Caenorhabditis</taxon>
    </lineage>
</organism>
<keyword evidence="2" id="KW-0677">Repeat</keyword>
<dbReference type="eggNOG" id="ENOG502TH12">
    <property type="taxonomic scope" value="Eukaryota"/>
</dbReference>
<evidence type="ECO:0000313" key="5">
    <source>
        <dbReference type="Proteomes" id="UP000008068"/>
    </source>
</evidence>
<dbReference type="OrthoDB" id="5840759at2759"/>
<dbReference type="HOGENOM" id="CLU_347903_0_0_1"/>
<dbReference type="Proteomes" id="UP000008068">
    <property type="component" value="Unassembled WGS sequence"/>
</dbReference>
<evidence type="ECO:0000256" key="1">
    <source>
        <dbReference type="ARBA" id="ARBA00022614"/>
    </source>
</evidence>
<evidence type="ECO:0000256" key="2">
    <source>
        <dbReference type="ARBA" id="ARBA00022737"/>
    </source>
</evidence>
<feature type="compositionally biased region" description="Acidic residues" evidence="3">
    <location>
        <begin position="749"/>
        <end position="782"/>
    </location>
</feature>
<reference evidence="5" key="1">
    <citation type="submission" date="2011-07" db="EMBL/GenBank/DDBJ databases">
        <authorList>
            <consortium name="Caenorhabditis brenneri Sequencing and Analysis Consortium"/>
            <person name="Wilson R.K."/>
        </authorList>
    </citation>
    <scope>NUCLEOTIDE SEQUENCE [LARGE SCALE GENOMIC DNA]</scope>
    <source>
        <strain evidence="5">PB2801</strain>
    </source>
</reference>
<feature type="compositionally biased region" description="Basic and acidic residues" evidence="3">
    <location>
        <begin position="674"/>
        <end position="687"/>
    </location>
</feature>
<sequence>MDEELPVDIFRQIVSFSTNSRTILDLWSVNEAAQEAIRKETRSLSKKGPIRVDLRRFFNEANPFQWKFFDPENTEHKKKLHENIREITRLLEKLLEISDKFQIDNLTAAALGFQAELDEQYLPRAPFMLQKKLMHVLSKFQSNSISISPVFMRPSRQIRTFRHRIDQISTLDLGNMRSLAMCQLRSLVFPALVNLEHFTWSHANHRILHKLPNKEKMKTLNLTCHIVGRPKYREFMFLKEFVNLDDFYLGFTVPHKPSRMEMDVLLNLYQAIWSRKQGNLLESFPNIQKIGFWNSPEKIFQQLSKRSLPLDTLSFGSMNQSLSKLCSFDSILQSFFKFEELEDAIAPPVIKHLNMNLHPMPAVGPDYYLPNVMNRINQLPDLQSVSLLFNCIFHSQMTASWSLESKKEKSSKRRPLFDTNYTKFELHAEGLCGLLDLDRQLPPSLENCTISLNLPAENGRKVIKSVVDFIAKMGSLNDFPELLEFHIQILGVKCFERLVHTIGDHLGPHLHRVSIYAPLQSTEKKAAKRLMTRIADLFPRAVEISLSTDFFKILLSESAQASPNWPNKIVKLARKYEFDMTKCKVSTGRLPRNSNFVAKEEEPRDLTEEEEEMAIQNLEETINLDDNDDKEGVEMFEDDDWINDDDEDDEEQEGYDELENTEIVYESEEDELEGLERKLTKESDRRHDKWQKKQKRIAVISDDEEEDPDENKENEEEGDESVVDWDKLSDNDEDREEEDRSRNGLFDNEAVESDAVETDEEVEGEDEEEEEDDGESLDDSDDERLFEHGPSRKRQIKQKELNAKRRRIVVSDDEESD</sequence>
<dbReference type="FunCoup" id="G0NN75">
    <property type="interactions" value="2452"/>
</dbReference>
<keyword evidence="1" id="KW-0433">Leucine-rich repeat</keyword>
<name>G0NN75_CAEBE</name>
<dbReference type="EMBL" id="GL379912">
    <property type="protein sequence ID" value="EGT34329.1"/>
    <property type="molecule type" value="Genomic_DNA"/>
</dbReference>
<dbReference type="GO" id="GO:0042393">
    <property type="term" value="F:histone binding"/>
    <property type="evidence" value="ECO:0007669"/>
    <property type="project" value="TreeGrafter"/>
</dbReference>